<feature type="region of interest" description="Disordered" evidence="1">
    <location>
        <begin position="132"/>
        <end position="151"/>
    </location>
</feature>
<feature type="compositionally biased region" description="Polar residues" evidence="1">
    <location>
        <begin position="472"/>
        <end position="483"/>
    </location>
</feature>
<feature type="compositionally biased region" description="Polar residues" evidence="1">
    <location>
        <begin position="1"/>
        <end position="23"/>
    </location>
</feature>
<accession>A0AAN6XS70</accession>
<keyword evidence="3" id="KW-1185">Reference proteome</keyword>
<feature type="compositionally biased region" description="Low complexity" evidence="1">
    <location>
        <begin position="545"/>
        <end position="562"/>
    </location>
</feature>
<feature type="compositionally biased region" description="Low complexity" evidence="1">
    <location>
        <begin position="108"/>
        <end position="123"/>
    </location>
</feature>
<protein>
    <submittedName>
        <fullName evidence="2">Uncharacterized protein</fullName>
    </submittedName>
</protein>
<evidence type="ECO:0000256" key="1">
    <source>
        <dbReference type="SAM" id="MobiDB-lite"/>
    </source>
</evidence>
<dbReference type="Proteomes" id="UP001303160">
    <property type="component" value="Unassembled WGS sequence"/>
</dbReference>
<reference evidence="2" key="1">
    <citation type="journal article" date="2023" name="Mol. Phylogenet. Evol.">
        <title>Genome-scale phylogeny and comparative genomics of the fungal order Sordariales.</title>
        <authorList>
            <person name="Hensen N."/>
            <person name="Bonometti L."/>
            <person name="Westerberg I."/>
            <person name="Brannstrom I.O."/>
            <person name="Guillou S."/>
            <person name="Cros-Aarteil S."/>
            <person name="Calhoun S."/>
            <person name="Haridas S."/>
            <person name="Kuo A."/>
            <person name="Mondo S."/>
            <person name="Pangilinan J."/>
            <person name="Riley R."/>
            <person name="LaButti K."/>
            <person name="Andreopoulos B."/>
            <person name="Lipzen A."/>
            <person name="Chen C."/>
            <person name="Yan M."/>
            <person name="Daum C."/>
            <person name="Ng V."/>
            <person name="Clum A."/>
            <person name="Steindorff A."/>
            <person name="Ohm R.A."/>
            <person name="Martin F."/>
            <person name="Silar P."/>
            <person name="Natvig D.O."/>
            <person name="Lalanne C."/>
            <person name="Gautier V."/>
            <person name="Ament-Velasquez S.L."/>
            <person name="Kruys A."/>
            <person name="Hutchinson M.I."/>
            <person name="Powell A.J."/>
            <person name="Barry K."/>
            <person name="Miller A.N."/>
            <person name="Grigoriev I.V."/>
            <person name="Debuchy R."/>
            <person name="Gladieux P."/>
            <person name="Hiltunen Thoren M."/>
            <person name="Johannesson H."/>
        </authorList>
    </citation>
    <scope>NUCLEOTIDE SEQUENCE</scope>
    <source>
        <strain evidence="2">CBS 315.58</strain>
    </source>
</reference>
<feature type="region of interest" description="Disordered" evidence="1">
    <location>
        <begin position="176"/>
        <end position="200"/>
    </location>
</feature>
<feature type="compositionally biased region" description="Polar residues" evidence="1">
    <location>
        <begin position="530"/>
        <end position="544"/>
    </location>
</feature>
<sequence length="687" mass="73199">MDSVTNPTVASGSDRATSTASHTTMRDQEVADALTAALMDGDANEADHDSLFGEFGGDGNESLFGGDNTPEEKVNDDVGSKTVQIVQGLKLPVASGLSAVQSNAETDTSSSMADTAPPSASSATMVATRGNLINNQSGSDNNEQQRQAESQAVNADIEDVLQQVGQLEGVRRDVEVAGRQSNAEQEDQNQRGQVDQQKSLDDYLRDREETLFKPSFYPYDRLWNHGQTHEQFQSGQQQYSSSQPGLRLTTQNAPTANAHHLSQNDGTKVTTHGKRKASSVAPQNINLAKRVQQQETVFAPAMELPVPITPVMVPSVKRAPTSAIRKTIRPGRRPVSKVATMARPSWTPPAMIPAMTTPNSMPPQTGPTTTSSIPLFWQQITAQNTAAQQVAATNMAVRGMTASNITSQNIAVGNINPSMIAPDSKHVAAPNMVSQNIGAPNMASPNVAMPKTPARVVVNSNLGALPSPTPTTPMSGFNGSQTPRLPFNPAIHTGNHPQPAGHNPLQSPYVRPASVNQAWNAQPGSPLASAANTAAGQPQVSQQLGVPPAAAQGIPAGQPQVGHQPGLPPVLPQNTPAGHPQGVPQPGLPTAAQKQSPASPALPVTDLSMVYFSFRTRDWWEVTSETELHRRVGGVMETHVDNVKALEGFLTRVNGIYKDGIRKEVAFVFCAWLSERMNLALYEQARK</sequence>
<feature type="compositionally biased region" description="Low complexity" evidence="1">
    <location>
        <begin position="231"/>
        <end position="243"/>
    </location>
</feature>
<evidence type="ECO:0000313" key="2">
    <source>
        <dbReference type="EMBL" id="KAK4205586.1"/>
    </source>
</evidence>
<feature type="compositionally biased region" description="Polar residues" evidence="1">
    <location>
        <begin position="514"/>
        <end position="523"/>
    </location>
</feature>
<organism evidence="2 3">
    <name type="scientific">Triangularia verruculosa</name>
    <dbReference type="NCBI Taxonomy" id="2587418"/>
    <lineage>
        <taxon>Eukaryota</taxon>
        <taxon>Fungi</taxon>
        <taxon>Dikarya</taxon>
        <taxon>Ascomycota</taxon>
        <taxon>Pezizomycotina</taxon>
        <taxon>Sordariomycetes</taxon>
        <taxon>Sordariomycetidae</taxon>
        <taxon>Sordariales</taxon>
        <taxon>Podosporaceae</taxon>
        <taxon>Triangularia</taxon>
    </lineage>
</organism>
<comment type="caution">
    <text evidence="2">The sequence shown here is derived from an EMBL/GenBank/DDBJ whole genome shotgun (WGS) entry which is preliminary data.</text>
</comment>
<dbReference type="AlphaFoldDB" id="A0AAN6XS70"/>
<feature type="region of interest" description="Disordered" evidence="1">
    <location>
        <begin position="1"/>
        <end position="28"/>
    </location>
</feature>
<feature type="region of interest" description="Disordered" evidence="1">
    <location>
        <begin position="461"/>
        <end position="600"/>
    </location>
</feature>
<name>A0AAN6XS70_9PEZI</name>
<proteinExistence type="predicted"/>
<feature type="compositionally biased region" description="Polar residues" evidence="1">
    <location>
        <begin position="248"/>
        <end position="270"/>
    </location>
</feature>
<feature type="region of interest" description="Disordered" evidence="1">
    <location>
        <begin position="229"/>
        <end position="279"/>
    </location>
</feature>
<gene>
    <name evidence="2" type="ORF">QBC40DRAFT_248749</name>
</gene>
<evidence type="ECO:0000313" key="3">
    <source>
        <dbReference type="Proteomes" id="UP001303160"/>
    </source>
</evidence>
<dbReference type="EMBL" id="MU863875">
    <property type="protein sequence ID" value="KAK4205586.1"/>
    <property type="molecule type" value="Genomic_DNA"/>
</dbReference>
<feature type="region of interest" description="Disordered" evidence="1">
    <location>
        <begin position="101"/>
        <end position="123"/>
    </location>
</feature>
<reference evidence="2" key="2">
    <citation type="submission" date="2023-05" db="EMBL/GenBank/DDBJ databases">
        <authorList>
            <consortium name="Lawrence Berkeley National Laboratory"/>
            <person name="Steindorff A."/>
            <person name="Hensen N."/>
            <person name="Bonometti L."/>
            <person name="Westerberg I."/>
            <person name="Brannstrom I.O."/>
            <person name="Guillou S."/>
            <person name="Cros-Aarteil S."/>
            <person name="Calhoun S."/>
            <person name="Haridas S."/>
            <person name="Kuo A."/>
            <person name="Mondo S."/>
            <person name="Pangilinan J."/>
            <person name="Riley R."/>
            <person name="Labutti K."/>
            <person name="Andreopoulos B."/>
            <person name="Lipzen A."/>
            <person name="Chen C."/>
            <person name="Yanf M."/>
            <person name="Daum C."/>
            <person name="Ng V."/>
            <person name="Clum A."/>
            <person name="Ohm R."/>
            <person name="Martin F."/>
            <person name="Silar P."/>
            <person name="Natvig D."/>
            <person name="Lalanne C."/>
            <person name="Gautier V."/>
            <person name="Ament-Velasquez S.L."/>
            <person name="Kruys A."/>
            <person name="Hutchinson M.I."/>
            <person name="Powell A.J."/>
            <person name="Barry K."/>
            <person name="Miller A.N."/>
            <person name="Grigoriev I.V."/>
            <person name="Debuchy R."/>
            <person name="Gladieux P."/>
            <person name="Thoren M.H."/>
            <person name="Johannesson H."/>
        </authorList>
    </citation>
    <scope>NUCLEOTIDE SEQUENCE</scope>
    <source>
        <strain evidence="2">CBS 315.58</strain>
    </source>
</reference>
<feature type="region of interest" description="Disordered" evidence="1">
    <location>
        <begin position="45"/>
        <end position="77"/>
    </location>
</feature>